<evidence type="ECO:0000256" key="5">
    <source>
        <dbReference type="ARBA" id="ARBA00035674"/>
    </source>
</evidence>
<organism evidence="8 9">
    <name type="scientific">Penicillium fimorum</name>
    <dbReference type="NCBI Taxonomy" id="1882269"/>
    <lineage>
        <taxon>Eukaryota</taxon>
        <taxon>Fungi</taxon>
        <taxon>Dikarya</taxon>
        <taxon>Ascomycota</taxon>
        <taxon>Pezizomycotina</taxon>
        <taxon>Eurotiomycetes</taxon>
        <taxon>Eurotiomycetidae</taxon>
        <taxon>Eurotiales</taxon>
        <taxon>Aspergillaceae</taxon>
        <taxon>Penicillium</taxon>
    </lineage>
</organism>
<proteinExistence type="predicted"/>
<keyword evidence="3 8" id="KW-0489">Methyltransferase</keyword>
<dbReference type="GO" id="GO:0000234">
    <property type="term" value="F:phosphoethanolamine N-methyltransferase activity"/>
    <property type="evidence" value="ECO:0007669"/>
    <property type="project" value="UniProtKB-EC"/>
</dbReference>
<dbReference type="EC" id="2.1.1.103" evidence="5"/>
<keyword evidence="4" id="KW-0808">Transferase</keyword>
<comment type="pathway">
    <text evidence="2">Lipid metabolism.</text>
</comment>
<name>A0A9X0C195_9EURO</name>
<evidence type="ECO:0000256" key="2">
    <source>
        <dbReference type="ARBA" id="ARBA00005189"/>
    </source>
</evidence>
<gene>
    <name evidence="8" type="ORF">N7463_010450</name>
</gene>
<dbReference type="Gene3D" id="3.40.50.150">
    <property type="entry name" value="Vaccinia Virus protein VP39"/>
    <property type="match status" value="2"/>
</dbReference>
<dbReference type="GO" id="GO:0032259">
    <property type="term" value="P:methylation"/>
    <property type="evidence" value="ECO:0007669"/>
    <property type="project" value="UniProtKB-KW"/>
</dbReference>
<sequence length="460" mass="50851">MTFDAESIFNDLAAGYEAAFANNPTLRAFVHQIANALPPNSRVLDIGCGTGKPVAEILAREGHDVHGIDISASMVKIAQSQVPGTYEVANMKTFNPPKPYDGACAILSLFQLTPGELYSLMFKFSEWIKVGGYLAIGVTPSTSLQTDKCSYDPTWDCLWMIDKLWMGTYTNELFYSENGWARLLQSAGFVIETEPINDLFCPTGPQLSAPESHYYVLARKIEAQPLLGPYPFPMALISTKDVSDVNLFTDRLVSKDLEALFKGLADAKKVLALGQATGLNGYKSPENIQVFSGNPKRLPFPAQTFDTVLASWVFYGTAGLEQNIQELIRITKLCDSQIMILQGAPGNEAVMHLNAIARSRQISHQGHILKIVARHLEKHGFGDISLSRIRAHYEFPEKDLTSRCAVAAKSLVDLWHKENPQYNLMKEALASRMKLHFQGHAHSVGNEMVVLVAKSSNQEK</sequence>
<reference evidence="8" key="2">
    <citation type="journal article" date="2023" name="IMA Fungus">
        <title>Comparative genomic study of the Penicillium genus elucidates a diverse pangenome and 15 lateral gene transfer events.</title>
        <authorList>
            <person name="Petersen C."/>
            <person name="Sorensen T."/>
            <person name="Nielsen M.R."/>
            <person name="Sondergaard T.E."/>
            <person name="Sorensen J.L."/>
            <person name="Fitzpatrick D.A."/>
            <person name="Frisvad J.C."/>
            <person name="Nielsen K.L."/>
        </authorList>
    </citation>
    <scope>NUCLEOTIDE SEQUENCE</scope>
    <source>
        <strain evidence="8">IBT 29495</strain>
    </source>
</reference>
<comment type="catalytic activity">
    <reaction evidence="6">
        <text>N,N-dimethylethanolamine phosphate + S-adenosyl-L-methionine = phosphocholine + S-adenosyl-L-homocysteine + H(+)</text>
        <dbReference type="Rhea" id="RHEA:25325"/>
        <dbReference type="ChEBI" id="CHEBI:15378"/>
        <dbReference type="ChEBI" id="CHEBI:57856"/>
        <dbReference type="ChEBI" id="CHEBI:58641"/>
        <dbReference type="ChEBI" id="CHEBI:59789"/>
        <dbReference type="ChEBI" id="CHEBI:295975"/>
        <dbReference type="EC" id="2.1.1.103"/>
    </reaction>
    <physiologicalReaction direction="left-to-right" evidence="6">
        <dbReference type="Rhea" id="RHEA:25326"/>
    </physiologicalReaction>
</comment>
<evidence type="ECO:0000256" key="4">
    <source>
        <dbReference type="ARBA" id="ARBA00022679"/>
    </source>
</evidence>
<evidence type="ECO:0000256" key="1">
    <source>
        <dbReference type="ARBA" id="ARBA00004969"/>
    </source>
</evidence>
<dbReference type="AlphaFoldDB" id="A0A9X0C195"/>
<accession>A0A9X0C195</accession>
<comment type="catalytic activity">
    <reaction evidence="7">
        <text>N-methylethanolamine phosphate + S-adenosyl-L-methionine = N,N-dimethylethanolamine phosphate + S-adenosyl-L-homocysteine + H(+)</text>
        <dbReference type="Rhea" id="RHEA:25321"/>
        <dbReference type="ChEBI" id="CHEBI:15378"/>
        <dbReference type="ChEBI" id="CHEBI:57781"/>
        <dbReference type="ChEBI" id="CHEBI:57856"/>
        <dbReference type="ChEBI" id="CHEBI:58641"/>
        <dbReference type="ChEBI" id="CHEBI:59789"/>
        <dbReference type="EC" id="2.1.1.103"/>
    </reaction>
    <physiologicalReaction direction="left-to-right" evidence="7">
        <dbReference type="Rhea" id="RHEA:25322"/>
    </physiologicalReaction>
</comment>
<dbReference type="PANTHER" id="PTHR44307">
    <property type="entry name" value="PHOSPHOETHANOLAMINE METHYLTRANSFERASE"/>
    <property type="match status" value="1"/>
</dbReference>
<dbReference type="Proteomes" id="UP001149954">
    <property type="component" value="Unassembled WGS sequence"/>
</dbReference>
<evidence type="ECO:0000256" key="6">
    <source>
        <dbReference type="ARBA" id="ARBA00047619"/>
    </source>
</evidence>
<dbReference type="InterPro" id="IPR029063">
    <property type="entry name" value="SAM-dependent_MTases_sf"/>
</dbReference>
<dbReference type="Pfam" id="PF13489">
    <property type="entry name" value="Methyltransf_23"/>
    <property type="match status" value="1"/>
</dbReference>
<comment type="caution">
    <text evidence="8">The sequence shown here is derived from an EMBL/GenBank/DDBJ whole genome shotgun (WGS) entry which is preliminary data.</text>
</comment>
<keyword evidence="9" id="KW-1185">Reference proteome</keyword>
<reference evidence="8" key="1">
    <citation type="submission" date="2022-12" db="EMBL/GenBank/DDBJ databases">
        <authorList>
            <person name="Petersen C."/>
        </authorList>
    </citation>
    <scope>NUCLEOTIDE SEQUENCE</scope>
    <source>
        <strain evidence="8">IBT 29495</strain>
    </source>
</reference>
<evidence type="ECO:0000313" key="9">
    <source>
        <dbReference type="Proteomes" id="UP001149954"/>
    </source>
</evidence>
<dbReference type="CDD" id="cd02440">
    <property type="entry name" value="AdoMet_MTases"/>
    <property type="match status" value="1"/>
</dbReference>
<dbReference type="OrthoDB" id="540004at2759"/>
<evidence type="ECO:0000256" key="3">
    <source>
        <dbReference type="ARBA" id="ARBA00022603"/>
    </source>
</evidence>
<comment type="pathway">
    <text evidence="1">Phospholipid metabolism; phosphatidylcholine biosynthesis.</text>
</comment>
<evidence type="ECO:0000313" key="8">
    <source>
        <dbReference type="EMBL" id="KAJ5494363.1"/>
    </source>
</evidence>
<dbReference type="EMBL" id="JAPWDS010000006">
    <property type="protein sequence ID" value="KAJ5494363.1"/>
    <property type="molecule type" value="Genomic_DNA"/>
</dbReference>
<evidence type="ECO:0000256" key="7">
    <source>
        <dbReference type="ARBA" id="ARBA00047841"/>
    </source>
</evidence>
<protein>
    <recommendedName>
        <fullName evidence="5">phosphoethanolamine N-methyltransferase</fullName>
        <ecNumber evidence="5">2.1.1.103</ecNumber>
    </recommendedName>
</protein>
<dbReference type="PANTHER" id="PTHR44307:SF2">
    <property type="entry name" value="PHOSPHOETHANOLAMINE METHYLTRANSFERASE ISOFORM X1"/>
    <property type="match status" value="1"/>
</dbReference>
<dbReference type="SUPFAM" id="SSF53335">
    <property type="entry name" value="S-adenosyl-L-methionine-dependent methyltransferases"/>
    <property type="match status" value="2"/>
</dbReference>